<feature type="chain" id="PRO_5047149809" evidence="1">
    <location>
        <begin position="28"/>
        <end position="134"/>
    </location>
</feature>
<dbReference type="Proteomes" id="UP001627408">
    <property type="component" value="Unassembled WGS sequence"/>
</dbReference>
<dbReference type="PANTHER" id="PTHR36919:SF2">
    <property type="entry name" value="BLL6627 PROTEIN"/>
    <property type="match status" value="1"/>
</dbReference>
<dbReference type="Pfam" id="PF09917">
    <property type="entry name" value="DUF2147"/>
    <property type="match status" value="1"/>
</dbReference>
<organism evidence="3 4">
    <name type="scientific">Tateyamaria armeniaca</name>
    <dbReference type="NCBI Taxonomy" id="2518930"/>
    <lineage>
        <taxon>Bacteria</taxon>
        <taxon>Pseudomonadati</taxon>
        <taxon>Pseudomonadota</taxon>
        <taxon>Alphaproteobacteria</taxon>
        <taxon>Rhodobacterales</taxon>
        <taxon>Roseobacteraceae</taxon>
        <taxon>Tateyamaria</taxon>
    </lineage>
</organism>
<dbReference type="RefSeq" id="WP_407592558.1">
    <property type="nucleotide sequence ID" value="NZ_JBHDIY010000002.1"/>
</dbReference>
<dbReference type="PANTHER" id="PTHR36919">
    <property type="entry name" value="BLR1215 PROTEIN"/>
    <property type="match status" value="1"/>
</dbReference>
<keyword evidence="4" id="KW-1185">Reference proteome</keyword>
<evidence type="ECO:0000313" key="4">
    <source>
        <dbReference type="Proteomes" id="UP001627408"/>
    </source>
</evidence>
<accession>A0ABW8UYG0</accession>
<name>A0ABW8UYG0_9RHOB</name>
<feature type="domain" description="DUF2147" evidence="2">
    <location>
        <begin position="32"/>
        <end position="132"/>
    </location>
</feature>
<evidence type="ECO:0000259" key="2">
    <source>
        <dbReference type="Pfam" id="PF09917"/>
    </source>
</evidence>
<evidence type="ECO:0000256" key="1">
    <source>
        <dbReference type="SAM" id="SignalP"/>
    </source>
</evidence>
<evidence type="ECO:0000313" key="3">
    <source>
        <dbReference type="EMBL" id="MFL4470712.1"/>
    </source>
</evidence>
<reference evidence="3 4" key="1">
    <citation type="submission" date="2024-08" db="EMBL/GenBank/DDBJ databases">
        <title>Tateyamaria sp. nov., isolated from marine algae.</title>
        <authorList>
            <person name="Choi B.J."/>
            <person name="Kim J.M."/>
            <person name="Lee J.K."/>
            <person name="Choi D.G."/>
            <person name="Bayburt H."/>
            <person name="Baek J.H."/>
            <person name="Han D.M."/>
            <person name="Jeon C.O."/>
        </authorList>
    </citation>
    <scope>NUCLEOTIDE SEQUENCE [LARGE SCALE GENOMIC DNA]</scope>
    <source>
        <strain evidence="3 4">KMU-156</strain>
    </source>
</reference>
<dbReference type="EMBL" id="JBHDIY010000002">
    <property type="protein sequence ID" value="MFL4470712.1"/>
    <property type="molecule type" value="Genomic_DNA"/>
</dbReference>
<keyword evidence="1" id="KW-0732">Signal</keyword>
<dbReference type="InterPro" id="IPR019223">
    <property type="entry name" value="DUF2147"/>
</dbReference>
<sequence length="134" mass="14181">MPCTPKLNITLPVFATALALGANAALAADPVGLWRTQPDQKGQVANVRAETCGSAICGTIVRVYDKAGAPVAAPTVGQKVFWDMVPKGSDFVGRAFVPAHQREYAGRISVQGDRMKVSGCLGPVCQSQVWTRLQ</sequence>
<feature type="signal peptide" evidence="1">
    <location>
        <begin position="1"/>
        <end position="27"/>
    </location>
</feature>
<protein>
    <submittedName>
        <fullName evidence="3">DUF2147 domain-containing protein</fullName>
    </submittedName>
</protein>
<proteinExistence type="predicted"/>
<gene>
    <name evidence="3" type="ORF">ACERZ8_12765</name>
</gene>
<comment type="caution">
    <text evidence="3">The sequence shown here is derived from an EMBL/GenBank/DDBJ whole genome shotgun (WGS) entry which is preliminary data.</text>
</comment>
<dbReference type="Gene3D" id="2.40.128.520">
    <property type="match status" value="1"/>
</dbReference>